<feature type="coiled-coil region" evidence="2">
    <location>
        <begin position="341"/>
        <end position="368"/>
    </location>
</feature>
<sequence>MDTILEAYQLLENNQAEKAIQLLKQYESKASDDEKFTIAQMYMQIGFLQEASTILHKLLQKYPTESEILITLAEIYIEIEEDEQAMELLNQVNEGDTAYTQALIQLADLYQAQGLFEVAEQKLLKAKQLEPNEEIIDFALGELYFSIGEYKKAILYYEKVKVEEVGNISLLSRLGEANAAIGEYEKALTYYQDNDQKDPDYLYRYGIIAYQADRVDIAIKAWEKVVELDPYYHTVYQHLAQAYEDEGKLEEAFHTAQKGLQFDEFNKELFFITAMVANKLNNTKEVETYLREAIALDPDYKQAVLSLVDHYKNLDEHEKIIDLLNEIKRTGAEDSLYDWELARANNEIESFDNALKHYNEAYNGLNQDSDFLKEYGYFLTEEGRIEQAIPVLKSYLSIVPLDAETEEFLHRLKQTSEDDI</sequence>
<dbReference type="EMBL" id="LGTK01000019">
    <property type="protein sequence ID" value="KPH76025.1"/>
    <property type="molecule type" value="Genomic_DNA"/>
</dbReference>
<proteinExistence type="predicted"/>
<dbReference type="Gene3D" id="1.25.40.10">
    <property type="entry name" value="Tetratricopeptide repeat domain"/>
    <property type="match status" value="4"/>
</dbReference>
<dbReference type="Pfam" id="PF13181">
    <property type="entry name" value="TPR_8"/>
    <property type="match status" value="1"/>
</dbReference>
<dbReference type="Pfam" id="PF25058">
    <property type="entry name" value="ARM_TT21"/>
    <property type="match status" value="1"/>
</dbReference>
<dbReference type="SUPFAM" id="SSF48452">
    <property type="entry name" value="TPR-like"/>
    <property type="match status" value="2"/>
</dbReference>
<feature type="repeat" description="TPR" evidence="1">
    <location>
        <begin position="100"/>
        <end position="133"/>
    </location>
</feature>
<dbReference type="RefSeq" id="WP_060668279.1">
    <property type="nucleotide sequence ID" value="NZ_LGTK01000019.1"/>
</dbReference>
<reference evidence="3 4" key="1">
    <citation type="submission" date="2015-07" db="EMBL/GenBank/DDBJ databases">
        <title>High-quality draft genome sequence of Oceanobacillus caeni HM6, a bacillus isolated from a human feces.</title>
        <authorList>
            <person name="Kumar J."/>
            <person name="Verma M.K."/>
            <person name="Pandey R."/>
            <person name="Bhambi M."/>
            <person name="Chauhan N."/>
        </authorList>
    </citation>
    <scope>NUCLEOTIDE SEQUENCE [LARGE SCALE GENOMIC DNA]</scope>
    <source>
        <strain evidence="3 4">HM6</strain>
    </source>
</reference>
<evidence type="ECO:0008006" key="5">
    <source>
        <dbReference type="Google" id="ProtNLM"/>
    </source>
</evidence>
<dbReference type="Proteomes" id="UP000037854">
    <property type="component" value="Unassembled WGS sequence"/>
</dbReference>
<accession>A0ABR5MJY0</accession>
<dbReference type="SMART" id="SM00028">
    <property type="entry name" value="TPR"/>
    <property type="match status" value="6"/>
</dbReference>
<keyword evidence="4" id="KW-1185">Reference proteome</keyword>
<keyword evidence="2" id="KW-0175">Coiled coil</keyword>
<feature type="repeat" description="TPR" evidence="1">
    <location>
        <begin position="233"/>
        <end position="266"/>
    </location>
</feature>
<name>A0ABR5MJY0_9BACI</name>
<organism evidence="3 4">
    <name type="scientific">Oceanobacillus caeni</name>
    <dbReference type="NCBI Taxonomy" id="405946"/>
    <lineage>
        <taxon>Bacteria</taxon>
        <taxon>Bacillati</taxon>
        <taxon>Bacillota</taxon>
        <taxon>Bacilli</taxon>
        <taxon>Bacillales</taxon>
        <taxon>Bacillaceae</taxon>
        <taxon>Oceanobacillus</taxon>
    </lineage>
</organism>
<feature type="repeat" description="TPR" evidence="1">
    <location>
        <begin position="199"/>
        <end position="232"/>
    </location>
</feature>
<dbReference type="InterPro" id="IPR019734">
    <property type="entry name" value="TPR_rpt"/>
</dbReference>
<dbReference type="Pfam" id="PF13429">
    <property type="entry name" value="TPR_15"/>
    <property type="match status" value="1"/>
</dbReference>
<dbReference type="InterPro" id="IPR011990">
    <property type="entry name" value="TPR-like_helical_dom_sf"/>
</dbReference>
<dbReference type="PANTHER" id="PTHR12558:SF13">
    <property type="entry name" value="CELL DIVISION CYCLE PROTEIN 27 HOMOLOG"/>
    <property type="match status" value="1"/>
</dbReference>
<evidence type="ECO:0000313" key="3">
    <source>
        <dbReference type="EMBL" id="KPH76025.1"/>
    </source>
</evidence>
<evidence type="ECO:0000313" key="4">
    <source>
        <dbReference type="Proteomes" id="UP000037854"/>
    </source>
</evidence>
<gene>
    <name evidence="3" type="ORF">AFL42_07550</name>
</gene>
<dbReference type="PROSITE" id="PS50005">
    <property type="entry name" value="TPR"/>
    <property type="match status" value="3"/>
</dbReference>
<protein>
    <recommendedName>
        <fullName evidence="5">Tetratricopeptide repeat protein</fullName>
    </recommendedName>
</protein>
<dbReference type="PANTHER" id="PTHR12558">
    <property type="entry name" value="CELL DIVISION CYCLE 16,23,27"/>
    <property type="match status" value="1"/>
</dbReference>
<keyword evidence="1" id="KW-0802">TPR repeat</keyword>
<evidence type="ECO:0000256" key="1">
    <source>
        <dbReference type="PROSITE-ProRule" id="PRU00339"/>
    </source>
</evidence>
<evidence type="ECO:0000256" key="2">
    <source>
        <dbReference type="SAM" id="Coils"/>
    </source>
</evidence>
<comment type="caution">
    <text evidence="3">The sequence shown here is derived from an EMBL/GenBank/DDBJ whole genome shotgun (WGS) entry which is preliminary data.</text>
</comment>